<dbReference type="RefSeq" id="XP_066828956.1">
    <property type="nucleotide sequence ID" value="XM_066971971.1"/>
</dbReference>
<proteinExistence type="predicted"/>
<protein>
    <submittedName>
        <fullName evidence="2">Uncharacterized protein</fullName>
    </submittedName>
</protein>
<feature type="compositionally biased region" description="Basic residues" evidence="1">
    <location>
        <begin position="583"/>
        <end position="597"/>
    </location>
</feature>
<feature type="compositionally biased region" description="Basic and acidic residues" evidence="1">
    <location>
        <begin position="217"/>
        <end position="226"/>
    </location>
</feature>
<evidence type="ECO:0000313" key="2">
    <source>
        <dbReference type="EMBL" id="CAK9437640.1"/>
    </source>
</evidence>
<feature type="compositionally biased region" description="Basic and acidic residues" evidence="1">
    <location>
        <begin position="108"/>
        <end position="117"/>
    </location>
</feature>
<organism evidence="2 3">
    <name type="scientific">Lodderomyces beijingensis</name>
    <dbReference type="NCBI Taxonomy" id="1775926"/>
    <lineage>
        <taxon>Eukaryota</taxon>
        <taxon>Fungi</taxon>
        <taxon>Dikarya</taxon>
        <taxon>Ascomycota</taxon>
        <taxon>Saccharomycotina</taxon>
        <taxon>Pichiomycetes</taxon>
        <taxon>Debaryomycetaceae</taxon>
        <taxon>Candida/Lodderomyces clade</taxon>
        <taxon>Lodderomyces</taxon>
    </lineage>
</organism>
<gene>
    <name evidence="2" type="ORF">LODBEIA_P20180</name>
</gene>
<feature type="region of interest" description="Disordered" evidence="1">
    <location>
        <begin position="364"/>
        <end position="384"/>
    </location>
</feature>
<keyword evidence="3" id="KW-1185">Reference proteome</keyword>
<accession>A0ABP0ZI01</accession>
<evidence type="ECO:0000313" key="3">
    <source>
        <dbReference type="Proteomes" id="UP001497383"/>
    </source>
</evidence>
<evidence type="ECO:0000256" key="1">
    <source>
        <dbReference type="SAM" id="MobiDB-lite"/>
    </source>
</evidence>
<feature type="region of interest" description="Disordered" evidence="1">
    <location>
        <begin position="560"/>
        <end position="649"/>
    </location>
</feature>
<feature type="compositionally biased region" description="Basic residues" evidence="1">
    <location>
        <begin position="252"/>
        <end position="264"/>
    </location>
</feature>
<feature type="compositionally biased region" description="Basic and acidic residues" evidence="1">
    <location>
        <begin position="631"/>
        <end position="642"/>
    </location>
</feature>
<dbReference type="Proteomes" id="UP001497383">
    <property type="component" value="Chromosome 2"/>
</dbReference>
<feature type="region of interest" description="Disordered" evidence="1">
    <location>
        <begin position="51"/>
        <end position="135"/>
    </location>
</feature>
<feature type="compositionally biased region" description="Polar residues" evidence="1">
    <location>
        <begin position="126"/>
        <end position="135"/>
    </location>
</feature>
<feature type="region of interest" description="Disordered" evidence="1">
    <location>
        <begin position="180"/>
        <end position="295"/>
    </location>
</feature>
<reference evidence="2 3" key="1">
    <citation type="submission" date="2024-03" db="EMBL/GenBank/DDBJ databases">
        <authorList>
            <person name="Brejova B."/>
        </authorList>
    </citation>
    <scope>NUCLEOTIDE SEQUENCE [LARGE SCALE GENOMIC DNA]</scope>
    <source>
        <strain evidence="2 3">CBS 14171</strain>
    </source>
</reference>
<dbReference type="GeneID" id="92207214"/>
<sequence>MKPPSTTAHRVAATRGTTIDANKELKRIFESTEYDFVATSTPLSIQEWKRQKLRRPKVGGSLRPSSSAERSPLGILSANAKHPHRLGKKNVPVSAAPQKPTQIQHPVDALKAKKQGADCHGIPSARNGSPSAVLSTSAKDADSFKNAFAAESKSAQAHTASVTGNHSPVAKDIRTLQGRLESVALSDNPEAPTFSKENASASAPAPAPAPATHLRSKHAESIDVPRETLPVADDTGLPQGRPLLGKNGPSVLKKRPARQSKKSIQKPPAASSRKVRSPVEKQKRNTTPSQHLPGFAILTAGLIQADAPPRLEPSKEGPRANNFAQIHQKCSIDFVLNAREASPPSSSGQNVAIACNEPLRDTTFETSQQSQNWLGPLSCTPDSDQVDLDTNDVGVETRVKEPKVSPDSSPHMPSAREVVGFYKGLNRETDSCVDFVRDSFVEMPNASEEVVQLKSGYAFAVDSVDQTRLDTIADPGEMSLISSPRYCRESLGKAQDPRWSGPFKGIGVLENHPEQSHVEAHTCAGNGSSQEAEVKLKGNQLEEREELQKMASNRMRIEMPGTKAHDDASFLVETSPSVSTQARRTRRGRGRRNSHRSPFKDETLSTNETTFPETGGANDRTNSSSSVSTLKEPETTDDHHDGTLSLQHSQASKPNVATCLQHPPCKDCLDLLRYDRRYVRVNGHSALLFNGVKP</sequence>
<feature type="compositionally biased region" description="Polar residues" evidence="1">
    <location>
        <begin position="572"/>
        <end position="582"/>
    </location>
</feature>
<name>A0ABP0ZI01_9ASCO</name>
<feature type="compositionally biased region" description="Polar residues" evidence="1">
    <location>
        <begin position="364"/>
        <end position="373"/>
    </location>
</feature>
<dbReference type="EMBL" id="OZ022406">
    <property type="protein sequence ID" value="CAK9437640.1"/>
    <property type="molecule type" value="Genomic_DNA"/>
</dbReference>
<feature type="compositionally biased region" description="Polar residues" evidence="1">
    <location>
        <begin position="619"/>
        <end position="629"/>
    </location>
</feature>